<name>A0A0M0J5E9_9EUKA</name>
<evidence type="ECO:0000313" key="6">
    <source>
        <dbReference type="Proteomes" id="UP000037460"/>
    </source>
</evidence>
<organism evidence="5 6">
    <name type="scientific">Chrysochromulina tobinii</name>
    <dbReference type="NCBI Taxonomy" id="1460289"/>
    <lineage>
        <taxon>Eukaryota</taxon>
        <taxon>Haptista</taxon>
        <taxon>Haptophyta</taxon>
        <taxon>Prymnesiophyceae</taxon>
        <taxon>Prymnesiales</taxon>
        <taxon>Chrysochromulinaceae</taxon>
        <taxon>Chrysochromulina</taxon>
    </lineage>
</organism>
<dbReference type="PROSITE" id="PS00579">
    <property type="entry name" value="RIBOSOMAL_L29"/>
    <property type="match status" value="1"/>
</dbReference>
<evidence type="ECO:0000256" key="1">
    <source>
        <dbReference type="ARBA" id="ARBA00009254"/>
    </source>
</evidence>
<keyword evidence="4" id="KW-0175">Coiled coil</keyword>
<reference evidence="6" key="1">
    <citation type="journal article" date="2015" name="PLoS Genet.">
        <title>Genome Sequence and Transcriptome Analyses of Chrysochromulina tobin: Metabolic Tools for Enhanced Algal Fitness in the Prominent Order Prymnesiales (Haptophyceae).</title>
        <authorList>
            <person name="Hovde B.T."/>
            <person name="Deodato C.R."/>
            <person name="Hunsperger H.M."/>
            <person name="Ryken S.A."/>
            <person name="Yost W."/>
            <person name="Jha R.K."/>
            <person name="Patterson J."/>
            <person name="Monnat R.J. Jr."/>
            <person name="Barlow S.B."/>
            <person name="Starkenburg S.R."/>
            <person name="Cattolico R.A."/>
        </authorList>
    </citation>
    <scope>NUCLEOTIDE SEQUENCE</scope>
    <source>
        <strain evidence="6">CCMP291</strain>
    </source>
</reference>
<dbReference type="OrthoDB" id="528635at2759"/>
<dbReference type="FunFam" id="6.10.250.3450:FF:000001">
    <property type="entry name" value="60S ribosomal protein L35"/>
    <property type="match status" value="1"/>
</dbReference>
<dbReference type="InterPro" id="IPR045059">
    <property type="entry name" value="Ribosomal_uL29_euk"/>
</dbReference>
<dbReference type="Gene3D" id="6.10.250.3450">
    <property type="match status" value="1"/>
</dbReference>
<dbReference type="GO" id="GO:0000463">
    <property type="term" value="P:maturation of LSU-rRNA from tricistronic rRNA transcript (SSU-rRNA, 5.8S rRNA, LSU-rRNA)"/>
    <property type="evidence" value="ECO:0007669"/>
    <property type="project" value="InterPro"/>
</dbReference>
<dbReference type="GO" id="GO:0003735">
    <property type="term" value="F:structural constituent of ribosome"/>
    <property type="evidence" value="ECO:0007669"/>
    <property type="project" value="InterPro"/>
</dbReference>
<dbReference type="FunFam" id="1.10.287.310:FF:000002">
    <property type="entry name" value="60S ribosomal protein L35"/>
    <property type="match status" value="1"/>
</dbReference>
<evidence type="ECO:0000313" key="5">
    <source>
        <dbReference type="EMBL" id="KOO21433.1"/>
    </source>
</evidence>
<dbReference type="Pfam" id="PF10274">
    <property type="entry name" value="ParcG"/>
    <property type="match status" value="1"/>
</dbReference>
<dbReference type="GO" id="GO:0003729">
    <property type="term" value="F:mRNA binding"/>
    <property type="evidence" value="ECO:0007669"/>
    <property type="project" value="TreeGrafter"/>
</dbReference>
<dbReference type="Gene3D" id="1.10.287.310">
    <property type="match status" value="1"/>
</dbReference>
<evidence type="ECO:0000256" key="2">
    <source>
        <dbReference type="ARBA" id="ARBA00022980"/>
    </source>
</evidence>
<accession>A0A0M0J5E9</accession>
<dbReference type="SUPFAM" id="SSF46561">
    <property type="entry name" value="Ribosomal protein L29 (L29p)"/>
    <property type="match status" value="1"/>
</dbReference>
<dbReference type="Proteomes" id="UP000037460">
    <property type="component" value="Unassembled WGS sequence"/>
</dbReference>
<comment type="caution">
    <text evidence="5">The sequence shown here is derived from an EMBL/GenBank/DDBJ whole genome shotgun (WGS) entry which is preliminary data.</text>
</comment>
<dbReference type="HAMAP" id="MF_00374">
    <property type="entry name" value="Ribosomal_uL29"/>
    <property type="match status" value="1"/>
</dbReference>
<comment type="similarity">
    <text evidence="1">Belongs to the universal ribosomal protein uL29 family.</text>
</comment>
<dbReference type="EMBL" id="JWZX01003363">
    <property type="protein sequence ID" value="KOO21433.1"/>
    <property type="molecule type" value="Genomic_DNA"/>
</dbReference>
<dbReference type="NCBIfam" id="TIGR00012">
    <property type="entry name" value="L29"/>
    <property type="match status" value="1"/>
</dbReference>
<evidence type="ECO:0000256" key="4">
    <source>
        <dbReference type="SAM" id="Coils"/>
    </source>
</evidence>
<dbReference type="Pfam" id="PF00831">
    <property type="entry name" value="Ribosomal_L29"/>
    <property type="match status" value="1"/>
</dbReference>
<dbReference type="GO" id="GO:0006412">
    <property type="term" value="P:translation"/>
    <property type="evidence" value="ECO:0007669"/>
    <property type="project" value="InterPro"/>
</dbReference>
<gene>
    <name evidence="5" type="ORF">Ctob_002991</name>
</gene>
<protein>
    <submittedName>
        <fullName evidence="5">60s ribosomal protein l35</fullName>
    </submittedName>
</protein>
<sequence>MPLQPYPPLIYRPATMDLRPSTVQRRYDTFAVERAPSDSGSTYFAAPPTIFKVVYDRGDLPIRVNGGVAKYVRWAVRDVPAPDRASALSSAGALGGPEYEAARTRFLRALDYNVMLPLFFDGLREESEPCRFLAATGMAELLAPAHADAARVGPVLPLLILPLRQALNTRKIDTVRRAITALQQLVKVPGTDPASGQTVGALLAPYFRHILPVFNLFKSRSSLATSGSDYSISIGELMDETMHLLALHAMKLKVHELRNKNKADLEKQLEELKTELAALRVAKVTGGAASKLSKIKVVRKSIARVLTVINQTQKSQLRMFYKDKDLVPLDLRFKKTRAIRKALTPQQKSLKTLKQAKKEKHFPIRKYAVKA</sequence>
<dbReference type="PANTHER" id="PTHR45722">
    <property type="entry name" value="60S RIBOSOMAL PROTEIN L35"/>
    <property type="match status" value="1"/>
</dbReference>
<dbReference type="InterPro" id="IPR036049">
    <property type="entry name" value="Ribosomal_uL29_sf"/>
</dbReference>
<dbReference type="InterPro" id="IPR019399">
    <property type="entry name" value="Parkin_co-regulated_protein"/>
</dbReference>
<dbReference type="GO" id="GO:0022625">
    <property type="term" value="C:cytosolic large ribosomal subunit"/>
    <property type="evidence" value="ECO:0007669"/>
    <property type="project" value="InterPro"/>
</dbReference>
<dbReference type="PANTHER" id="PTHR45722:SF2">
    <property type="entry name" value="LARGE RIBOSOMAL SUBUNIT PROTEIN UL29-RELATED"/>
    <property type="match status" value="1"/>
</dbReference>
<dbReference type="InterPro" id="IPR018254">
    <property type="entry name" value="Ribosomal_uL29_CS"/>
</dbReference>
<proteinExistence type="inferred from homology"/>
<dbReference type="InterPro" id="IPR001854">
    <property type="entry name" value="Ribosomal_uL29"/>
</dbReference>
<evidence type="ECO:0000256" key="3">
    <source>
        <dbReference type="ARBA" id="ARBA00023274"/>
    </source>
</evidence>
<dbReference type="AlphaFoldDB" id="A0A0M0J5E9"/>
<dbReference type="CDD" id="cd00427">
    <property type="entry name" value="Ribosomal_L29_HIP"/>
    <property type="match status" value="1"/>
</dbReference>
<keyword evidence="3" id="KW-0687">Ribonucleoprotein</keyword>
<keyword evidence="2 5" id="KW-0689">Ribosomal protein</keyword>
<feature type="coiled-coil region" evidence="4">
    <location>
        <begin position="255"/>
        <end position="282"/>
    </location>
</feature>
<keyword evidence="6" id="KW-1185">Reference proteome</keyword>